<dbReference type="InterPro" id="IPR014710">
    <property type="entry name" value="RmlC-like_jellyroll"/>
</dbReference>
<reference evidence="3" key="1">
    <citation type="journal article" date="2019" name="Int. J. Syst. Evol. Microbiol.">
        <title>The Global Catalogue of Microorganisms (GCM) 10K type strain sequencing project: providing services to taxonomists for standard genome sequencing and annotation.</title>
        <authorList>
            <consortium name="The Broad Institute Genomics Platform"/>
            <consortium name="The Broad Institute Genome Sequencing Center for Infectious Disease"/>
            <person name="Wu L."/>
            <person name="Ma J."/>
        </authorList>
    </citation>
    <scope>NUCLEOTIDE SEQUENCE [LARGE SCALE GENOMIC DNA]</scope>
    <source>
        <strain evidence="3">CGMCC 1.3685</strain>
    </source>
</reference>
<keyword evidence="3" id="KW-1185">Reference proteome</keyword>
<comment type="caution">
    <text evidence="2">The sequence shown here is derived from an EMBL/GenBank/DDBJ whole genome shotgun (WGS) entry which is preliminary data.</text>
</comment>
<evidence type="ECO:0000313" key="3">
    <source>
        <dbReference type="Proteomes" id="UP000606115"/>
    </source>
</evidence>
<dbReference type="Proteomes" id="UP000606115">
    <property type="component" value="Unassembled WGS sequence"/>
</dbReference>
<name>A0ABQ2D4P7_9MICC</name>
<accession>A0ABQ2D4P7</accession>
<gene>
    <name evidence="2" type="ORF">GCM10007173_00760</name>
</gene>
<evidence type="ECO:0000259" key="1">
    <source>
        <dbReference type="Pfam" id="PF05899"/>
    </source>
</evidence>
<feature type="domain" description="(S)-ureidoglycine aminohydrolase cupin" evidence="1">
    <location>
        <begin position="43"/>
        <end position="119"/>
    </location>
</feature>
<dbReference type="Pfam" id="PF05899">
    <property type="entry name" value="Cupin_3"/>
    <property type="match status" value="1"/>
</dbReference>
<evidence type="ECO:0000313" key="2">
    <source>
        <dbReference type="EMBL" id="GGJ46127.1"/>
    </source>
</evidence>
<dbReference type="RefSeq" id="WP_188682881.1">
    <property type="nucleotide sequence ID" value="NZ_BMKX01000001.1"/>
</dbReference>
<dbReference type="EMBL" id="BMKX01000001">
    <property type="protein sequence ID" value="GGJ46127.1"/>
    <property type="molecule type" value="Genomic_DNA"/>
</dbReference>
<organism evidence="2 3">
    <name type="scientific">Glutamicibacter ardleyensis</name>
    <dbReference type="NCBI Taxonomy" id="225894"/>
    <lineage>
        <taxon>Bacteria</taxon>
        <taxon>Bacillati</taxon>
        <taxon>Actinomycetota</taxon>
        <taxon>Actinomycetes</taxon>
        <taxon>Micrococcales</taxon>
        <taxon>Micrococcaceae</taxon>
        <taxon>Glutamicibacter</taxon>
    </lineage>
</organism>
<dbReference type="GeneID" id="303302493"/>
<proteinExistence type="predicted"/>
<sequence length="122" mass="13465">MTDSHKPQALLVDANTFELDSTAVASSQQLGSVQTSSGFYAVGELDETEVGIWEMSIGAIKDLESDEFFVVLSGAGIVEILPVDGFRSQHLELFPGALIRLYSGMHTEWRVTQKIRKVYLSR</sequence>
<dbReference type="InterPro" id="IPR008579">
    <property type="entry name" value="UGlyAH_Cupin_dom"/>
</dbReference>
<dbReference type="Gene3D" id="2.60.120.10">
    <property type="entry name" value="Jelly Rolls"/>
    <property type="match status" value="1"/>
</dbReference>
<protein>
    <submittedName>
        <fullName evidence="2">Cupin</fullName>
    </submittedName>
</protein>